<gene>
    <name evidence="11" type="primary">prsA</name>
    <name evidence="15" type="ORF">FC40_GL000106</name>
</gene>
<dbReference type="eggNOG" id="COG0760">
    <property type="taxonomic scope" value="Bacteria"/>
</dbReference>
<dbReference type="Proteomes" id="UP000051054">
    <property type="component" value="Unassembled WGS sequence"/>
</dbReference>
<dbReference type="GO" id="GO:0005886">
    <property type="term" value="C:plasma membrane"/>
    <property type="evidence" value="ECO:0007669"/>
    <property type="project" value="UniProtKB-SubCell"/>
</dbReference>
<evidence type="ECO:0000256" key="7">
    <source>
        <dbReference type="ARBA" id="ARBA00023136"/>
    </source>
</evidence>
<dbReference type="Gene3D" id="3.10.50.40">
    <property type="match status" value="1"/>
</dbReference>
<evidence type="ECO:0000256" key="9">
    <source>
        <dbReference type="ARBA" id="ARBA00023235"/>
    </source>
</evidence>
<dbReference type="EMBL" id="AZGD01000050">
    <property type="protein sequence ID" value="KRM19420.1"/>
    <property type="molecule type" value="Genomic_DNA"/>
</dbReference>
<dbReference type="InterPro" id="IPR027304">
    <property type="entry name" value="Trigger_fact/SurA_dom_sf"/>
</dbReference>
<keyword evidence="7 11" id="KW-0472">Membrane</keyword>
<evidence type="ECO:0000313" key="15">
    <source>
        <dbReference type="EMBL" id="KRM19420.1"/>
    </source>
</evidence>
<sequence length="295" mass="33245">MKKKWLVAITGVMLTFSLAACSKTVATTSGGKITQDQYYSSLKNTTEGKQVLQQMILDKVLEKQYGSKVSDKTVETKFNEMKKQYGSEFDSVLQQNDMTRSQFKKQIRQQLLLKEAVAANTTITEKQLKKQWKTYQPKVTVAQILVEKKSDAQSIIDNLKNDGSYANFKKLAKEKSQDSSTKNDGGKLPAFDNTDTQLDDSFKKAAFKLKQGTFSSEPVKTEYGYHVIYSIKNPGKGSFNSHKQELKDQILDERTNDSDVLQKVVSKVLKKGNVSIKDKDLQNVLSSFIQSSETK</sequence>
<feature type="region of interest" description="Disordered" evidence="12">
    <location>
        <begin position="171"/>
        <end position="193"/>
    </location>
</feature>
<dbReference type="OrthoDB" id="14196at2"/>
<evidence type="ECO:0000256" key="8">
    <source>
        <dbReference type="ARBA" id="ARBA00023139"/>
    </source>
</evidence>
<dbReference type="PATRIC" id="fig|1423755.3.peg.117"/>
<evidence type="ECO:0000256" key="1">
    <source>
        <dbReference type="ARBA" id="ARBA00000971"/>
    </source>
</evidence>
<dbReference type="GO" id="GO:0003755">
    <property type="term" value="F:peptidyl-prolyl cis-trans isomerase activity"/>
    <property type="evidence" value="ECO:0007669"/>
    <property type="project" value="UniProtKB-UniRule"/>
</dbReference>
<proteinExistence type="inferred from homology"/>
<dbReference type="HAMAP" id="MF_01145">
    <property type="entry name" value="Foldase_PrsA"/>
    <property type="match status" value="1"/>
</dbReference>
<keyword evidence="6 11" id="KW-0697">Rotamase</keyword>
<evidence type="ECO:0000256" key="10">
    <source>
        <dbReference type="ARBA" id="ARBA00023288"/>
    </source>
</evidence>
<comment type="subcellular location">
    <subcellularLocation>
        <location evidence="2 11">Cell membrane</location>
        <topology evidence="2 11">Lipid-anchor</topology>
    </subcellularLocation>
</comment>
<dbReference type="SUPFAM" id="SSF54534">
    <property type="entry name" value="FKBP-like"/>
    <property type="match status" value="1"/>
</dbReference>
<dbReference type="PANTHER" id="PTHR47245:SF1">
    <property type="entry name" value="FOLDASE PROTEIN PRSA"/>
    <property type="match status" value="1"/>
</dbReference>
<evidence type="ECO:0000259" key="14">
    <source>
        <dbReference type="PROSITE" id="PS50198"/>
    </source>
</evidence>
<dbReference type="RefSeq" id="WP_025022343.1">
    <property type="nucleotide sequence ID" value="NZ_AZGD01000050.1"/>
</dbReference>
<comment type="caution">
    <text evidence="15">The sequence shown here is derived from an EMBL/GenBank/DDBJ whole genome shotgun (WGS) entry which is preliminary data.</text>
</comment>
<feature type="chain" id="PRO_5039684848" description="Foldase protein PrsA" evidence="13">
    <location>
        <begin position="20"/>
        <end position="295"/>
    </location>
</feature>
<reference evidence="15 16" key="1">
    <citation type="journal article" date="2015" name="Genome Announc.">
        <title>Expanding the biotechnology potential of lactobacilli through comparative genomics of 213 strains and associated genera.</title>
        <authorList>
            <person name="Sun Z."/>
            <person name="Harris H.M."/>
            <person name="McCann A."/>
            <person name="Guo C."/>
            <person name="Argimon S."/>
            <person name="Zhang W."/>
            <person name="Yang X."/>
            <person name="Jeffery I.B."/>
            <person name="Cooney J.C."/>
            <person name="Kagawa T.F."/>
            <person name="Liu W."/>
            <person name="Song Y."/>
            <person name="Salvetti E."/>
            <person name="Wrobel A."/>
            <person name="Rasinkangas P."/>
            <person name="Parkhill J."/>
            <person name="Rea M.C."/>
            <person name="O'Sullivan O."/>
            <person name="Ritari J."/>
            <person name="Douillard F.P."/>
            <person name="Paul Ross R."/>
            <person name="Yang R."/>
            <person name="Briner A.E."/>
            <person name="Felis G.E."/>
            <person name="de Vos W.M."/>
            <person name="Barrangou R."/>
            <person name="Klaenhammer T.R."/>
            <person name="Caufield P.W."/>
            <person name="Cui Y."/>
            <person name="Zhang H."/>
            <person name="O'Toole P.W."/>
        </authorList>
    </citation>
    <scope>NUCLEOTIDE SEQUENCE [LARGE SCALE GENOMIC DNA]</scope>
    <source>
        <strain evidence="15 16">DSM 18933</strain>
    </source>
</reference>
<keyword evidence="9 11" id="KW-0413">Isomerase</keyword>
<evidence type="ECO:0000256" key="6">
    <source>
        <dbReference type="ARBA" id="ARBA00023110"/>
    </source>
</evidence>
<dbReference type="STRING" id="1423755.FC40_GL000106"/>
<dbReference type="EC" id="5.2.1.8" evidence="11"/>
<evidence type="ECO:0000256" key="12">
    <source>
        <dbReference type="SAM" id="MobiDB-lite"/>
    </source>
</evidence>
<protein>
    <recommendedName>
        <fullName evidence="11">Foldase protein PrsA</fullName>
        <ecNumber evidence="11">5.2.1.8</ecNumber>
    </recommendedName>
</protein>
<dbReference type="InterPro" id="IPR023059">
    <property type="entry name" value="Foldase_PrsA"/>
</dbReference>
<keyword evidence="10 11" id="KW-0449">Lipoprotein</keyword>
<keyword evidence="4 11" id="KW-1003">Cell membrane</keyword>
<evidence type="ECO:0000256" key="2">
    <source>
        <dbReference type="ARBA" id="ARBA00004193"/>
    </source>
</evidence>
<name>A0A0R1WZ00_9LACO</name>
<evidence type="ECO:0000256" key="4">
    <source>
        <dbReference type="ARBA" id="ARBA00022475"/>
    </source>
</evidence>
<comment type="function">
    <text evidence="11">Plays a major role in protein secretion by helping the post-translocational extracellular folding of several secreted proteins.</text>
</comment>
<accession>A0A0R1WZ00</accession>
<keyword evidence="5 11" id="KW-0732">Signal</keyword>
<evidence type="ECO:0000256" key="11">
    <source>
        <dbReference type="HAMAP-Rule" id="MF_01145"/>
    </source>
</evidence>
<dbReference type="Pfam" id="PF00639">
    <property type="entry name" value="Rotamase"/>
    <property type="match status" value="1"/>
</dbReference>
<evidence type="ECO:0000256" key="5">
    <source>
        <dbReference type="ARBA" id="ARBA00022729"/>
    </source>
</evidence>
<keyword evidence="16" id="KW-1185">Reference proteome</keyword>
<comment type="catalytic activity">
    <reaction evidence="1 11">
        <text>[protein]-peptidylproline (omega=180) = [protein]-peptidylproline (omega=0)</text>
        <dbReference type="Rhea" id="RHEA:16237"/>
        <dbReference type="Rhea" id="RHEA-COMP:10747"/>
        <dbReference type="Rhea" id="RHEA-COMP:10748"/>
        <dbReference type="ChEBI" id="CHEBI:83833"/>
        <dbReference type="ChEBI" id="CHEBI:83834"/>
        <dbReference type="EC" id="5.2.1.8"/>
    </reaction>
</comment>
<organism evidence="15 16">
    <name type="scientific">Ligilactobacillus hayakitensis DSM 18933 = JCM 14209</name>
    <dbReference type="NCBI Taxonomy" id="1423755"/>
    <lineage>
        <taxon>Bacteria</taxon>
        <taxon>Bacillati</taxon>
        <taxon>Bacillota</taxon>
        <taxon>Bacilli</taxon>
        <taxon>Lactobacillales</taxon>
        <taxon>Lactobacillaceae</taxon>
        <taxon>Ligilactobacillus</taxon>
    </lineage>
</organism>
<feature type="domain" description="PpiC" evidence="14">
    <location>
        <begin position="136"/>
        <end position="232"/>
    </location>
</feature>
<dbReference type="InterPro" id="IPR000297">
    <property type="entry name" value="PPIase_PpiC"/>
</dbReference>
<dbReference type="GO" id="GO:0006457">
    <property type="term" value="P:protein folding"/>
    <property type="evidence" value="ECO:0007669"/>
    <property type="project" value="UniProtKB-UniRule"/>
</dbReference>
<feature type="signal peptide" evidence="13">
    <location>
        <begin position="1"/>
        <end position="19"/>
    </location>
</feature>
<evidence type="ECO:0000313" key="16">
    <source>
        <dbReference type="Proteomes" id="UP000051054"/>
    </source>
</evidence>
<dbReference type="PROSITE" id="PS51257">
    <property type="entry name" value="PROKAR_LIPOPROTEIN"/>
    <property type="match status" value="1"/>
</dbReference>
<dbReference type="AlphaFoldDB" id="A0A0R1WZ00"/>
<dbReference type="NCBIfam" id="NF003356">
    <property type="entry name" value="PRK04405.1"/>
    <property type="match status" value="1"/>
</dbReference>
<dbReference type="PROSITE" id="PS50198">
    <property type="entry name" value="PPIC_PPIASE_2"/>
    <property type="match status" value="1"/>
</dbReference>
<dbReference type="SUPFAM" id="SSF109998">
    <property type="entry name" value="Triger factor/SurA peptide-binding domain-like"/>
    <property type="match status" value="1"/>
</dbReference>
<dbReference type="InterPro" id="IPR050245">
    <property type="entry name" value="PrsA_foldase"/>
</dbReference>
<dbReference type="PANTHER" id="PTHR47245">
    <property type="entry name" value="PEPTIDYLPROLYL ISOMERASE"/>
    <property type="match status" value="1"/>
</dbReference>
<comment type="similarity">
    <text evidence="3 11">Belongs to the PrsA family.</text>
</comment>
<dbReference type="InterPro" id="IPR046357">
    <property type="entry name" value="PPIase_dom_sf"/>
</dbReference>
<dbReference type="Gene3D" id="1.10.4030.10">
    <property type="entry name" value="Porin chaperone SurA, peptide-binding domain"/>
    <property type="match status" value="1"/>
</dbReference>
<evidence type="ECO:0000256" key="3">
    <source>
        <dbReference type="ARBA" id="ARBA00006071"/>
    </source>
</evidence>
<evidence type="ECO:0000256" key="13">
    <source>
        <dbReference type="SAM" id="SignalP"/>
    </source>
</evidence>
<keyword evidence="8 11" id="KW-0564">Palmitate</keyword>